<organism evidence="1 2">
    <name type="scientific">Nocardioides daedukensis</name>
    <dbReference type="NCBI Taxonomy" id="634462"/>
    <lineage>
        <taxon>Bacteria</taxon>
        <taxon>Bacillati</taxon>
        <taxon>Actinomycetota</taxon>
        <taxon>Actinomycetes</taxon>
        <taxon>Propionibacteriales</taxon>
        <taxon>Nocardioidaceae</taxon>
        <taxon>Nocardioides</taxon>
    </lineage>
</organism>
<dbReference type="AlphaFoldDB" id="A0A7Y9S5C1"/>
<proteinExistence type="predicted"/>
<keyword evidence="2" id="KW-1185">Reference proteome</keyword>
<protein>
    <recommendedName>
        <fullName evidence="3">DUF559 domain-containing protein</fullName>
    </recommendedName>
</protein>
<name>A0A7Y9S5C1_9ACTN</name>
<comment type="caution">
    <text evidence="1">The sequence shown here is derived from an EMBL/GenBank/DDBJ whole genome shotgun (WGS) entry which is preliminary data.</text>
</comment>
<reference evidence="1 2" key="1">
    <citation type="submission" date="2020-07" db="EMBL/GenBank/DDBJ databases">
        <title>Sequencing the genomes of 1000 actinobacteria strains.</title>
        <authorList>
            <person name="Klenk H.-P."/>
        </authorList>
    </citation>
    <scope>NUCLEOTIDE SEQUENCE [LARGE SCALE GENOMIC DNA]</scope>
    <source>
        <strain evidence="1 2">DSM 23819</strain>
    </source>
</reference>
<gene>
    <name evidence="1" type="ORF">BJ980_002643</name>
</gene>
<sequence length="357" mass="39590">MELPVDPLADQWLDLANAEVPPAPRIVVPRIVVPVPVDPAGIAGPTRGRSRGPHWRQSSPNRFVPAHVDGTVPAQRIAEVLQQAPSGVVTGWASLHLAGARWFEGRLADGRQRGVPVALGRGVARRSIPGGVVTRAILADDEVVLRHGIRCTGVHRAIFDEVVLLDDVRRGVEAIEMAFHAELTSRARLGAWLSTSPRRVGNRLVRQALELALEGAESPQETKMHLVWRLDAGLPTPMLNQNIFDLQGRFLARVDLLDPVAGVVGEYDGESHRATRSRRNDVRREGDLRRAGLEFFSVVAGELARPEHVVQRMRWAREKALSSALASKRHRAWALTPRNGVRPMTLDERIERRRHPR</sequence>
<dbReference type="Proteomes" id="UP000540656">
    <property type="component" value="Unassembled WGS sequence"/>
</dbReference>
<evidence type="ECO:0008006" key="3">
    <source>
        <dbReference type="Google" id="ProtNLM"/>
    </source>
</evidence>
<accession>A0A7Y9S5C1</accession>
<dbReference type="RefSeq" id="WP_179502737.1">
    <property type="nucleotide sequence ID" value="NZ_JACCAA010000001.1"/>
</dbReference>
<evidence type="ECO:0000313" key="1">
    <source>
        <dbReference type="EMBL" id="NYG59720.1"/>
    </source>
</evidence>
<dbReference type="EMBL" id="JACCAA010000001">
    <property type="protein sequence ID" value="NYG59720.1"/>
    <property type="molecule type" value="Genomic_DNA"/>
</dbReference>
<evidence type="ECO:0000313" key="2">
    <source>
        <dbReference type="Proteomes" id="UP000540656"/>
    </source>
</evidence>